<reference evidence="2" key="1">
    <citation type="submission" date="2021-04" db="EMBL/GenBank/DDBJ databases">
        <authorList>
            <consortium name="Molecular Ecology Group"/>
        </authorList>
    </citation>
    <scope>NUCLEOTIDE SEQUENCE</scope>
</reference>
<gene>
    <name evidence="2" type="ORF">CUNI_LOCUS11716</name>
</gene>
<dbReference type="Pfam" id="PF00240">
    <property type="entry name" value="ubiquitin"/>
    <property type="match status" value="1"/>
</dbReference>
<sequence>MVVISRLANKTGHGFHHPSRRGLHTSVLLPVVIVQEHPHANCRFYVEVMISANVLQLKLDFQRMLHLEAENQNWSFKNKKLNDTDTIQMIGIKKHDIIVCQTTEEQLD</sequence>
<accession>A0A8S3ZDB7</accession>
<dbReference type="CDD" id="cd17039">
    <property type="entry name" value="Ubl_ubiquitin_like"/>
    <property type="match status" value="1"/>
</dbReference>
<name>A0A8S3ZDB7_9EUPU</name>
<dbReference type="Gene3D" id="3.10.20.90">
    <property type="entry name" value="Phosphatidylinositol 3-kinase Catalytic Subunit, Chain A, domain 1"/>
    <property type="match status" value="1"/>
</dbReference>
<dbReference type="SUPFAM" id="SSF54236">
    <property type="entry name" value="Ubiquitin-like"/>
    <property type="match status" value="1"/>
</dbReference>
<dbReference type="Proteomes" id="UP000678393">
    <property type="component" value="Unassembled WGS sequence"/>
</dbReference>
<protein>
    <recommendedName>
        <fullName evidence="1">Ubiquitin-like domain-containing protein</fullName>
    </recommendedName>
</protein>
<evidence type="ECO:0000313" key="3">
    <source>
        <dbReference type="Proteomes" id="UP000678393"/>
    </source>
</evidence>
<evidence type="ECO:0000313" key="2">
    <source>
        <dbReference type="EMBL" id="CAG5126158.1"/>
    </source>
</evidence>
<evidence type="ECO:0000259" key="1">
    <source>
        <dbReference type="Pfam" id="PF00240"/>
    </source>
</evidence>
<dbReference type="EMBL" id="CAJHNH020002272">
    <property type="protein sequence ID" value="CAG5126158.1"/>
    <property type="molecule type" value="Genomic_DNA"/>
</dbReference>
<dbReference type="InterPro" id="IPR029071">
    <property type="entry name" value="Ubiquitin-like_domsf"/>
</dbReference>
<dbReference type="AlphaFoldDB" id="A0A8S3ZDB7"/>
<proteinExistence type="predicted"/>
<organism evidence="2 3">
    <name type="scientific">Candidula unifasciata</name>
    <dbReference type="NCBI Taxonomy" id="100452"/>
    <lineage>
        <taxon>Eukaryota</taxon>
        <taxon>Metazoa</taxon>
        <taxon>Spiralia</taxon>
        <taxon>Lophotrochozoa</taxon>
        <taxon>Mollusca</taxon>
        <taxon>Gastropoda</taxon>
        <taxon>Heterobranchia</taxon>
        <taxon>Euthyneura</taxon>
        <taxon>Panpulmonata</taxon>
        <taxon>Eupulmonata</taxon>
        <taxon>Stylommatophora</taxon>
        <taxon>Helicina</taxon>
        <taxon>Helicoidea</taxon>
        <taxon>Geomitridae</taxon>
        <taxon>Candidula</taxon>
    </lineage>
</organism>
<keyword evidence="3" id="KW-1185">Reference proteome</keyword>
<feature type="domain" description="Ubiquitin-like" evidence="1">
    <location>
        <begin position="45"/>
        <end position="100"/>
    </location>
</feature>
<comment type="caution">
    <text evidence="2">The sequence shown here is derived from an EMBL/GenBank/DDBJ whole genome shotgun (WGS) entry which is preliminary data.</text>
</comment>
<dbReference type="InterPro" id="IPR000626">
    <property type="entry name" value="Ubiquitin-like_dom"/>
</dbReference>